<dbReference type="EMBL" id="CP019645">
    <property type="protein sequence ID" value="AQQ59715.1"/>
    <property type="molecule type" value="Genomic_DNA"/>
</dbReference>
<organism evidence="2 5">
    <name type="scientific">Helicobacter bilis</name>
    <dbReference type="NCBI Taxonomy" id="37372"/>
    <lineage>
        <taxon>Bacteria</taxon>
        <taxon>Pseudomonadati</taxon>
        <taxon>Campylobacterota</taxon>
        <taxon>Epsilonproteobacteria</taxon>
        <taxon>Campylobacterales</taxon>
        <taxon>Helicobacteraceae</taxon>
        <taxon>Helicobacter</taxon>
    </lineage>
</organism>
<proteinExistence type="predicted"/>
<dbReference type="RefSeq" id="WP_004084451.1">
    <property type="nucleotide sequence ID" value="NZ_CAOUIW010000030.1"/>
</dbReference>
<name>A0A1Q2LH93_9HELI</name>
<reference evidence="2 5" key="2">
    <citation type="submission" date="2017-02" db="EMBL/GenBank/DDBJ databases">
        <title>Whole genome sequencing of Helicobacter bilis strain AAQJH.</title>
        <authorList>
            <person name="Conlan S."/>
            <person name="Thomas P.J."/>
            <person name="Mullikin J."/>
            <person name="Palmore T.N."/>
            <person name="Frank K.M."/>
            <person name="Segre J.A."/>
        </authorList>
    </citation>
    <scope>NUCLEOTIDE SEQUENCE [LARGE SCALE GENOMIC DNA]</scope>
    <source>
        <strain evidence="2 5">AAQJH</strain>
    </source>
</reference>
<evidence type="ECO:0000313" key="5">
    <source>
        <dbReference type="Proteomes" id="UP000188298"/>
    </source>
</evidence>
<evidence type="ECO:0000313" key="2">
    <source>
        <dbReference type="EMBL" id="AQQ59715.1"/>
    </source>
</evidence>
<evidence type="ECO:0000313" key="4">
    <source>
        <dbReference type="Proteomes" id="UP000029870"/>
    </source>
</evidence>
<evidence type="ECO:0000313" key="3">
    <source>
        <dbReference type="EMBL" id="TLE04947.1"/>
    </source>
</evidence>
<dbReference type="EMBL" id="JRPH02000011">
    <property type="protein sequence ID" value="TLE04947.1"/>
    <property type="molecule type" value="Genomic_DNA"/>
</dbReference>
<dbReference type="AlphaFoldDB" id="A0A1Q2LH93"/>
<gene>
    <name evidence="3" type="ORF">LS77_004690</name>
    <name evidence="2" type="ORF">XJ32_06030</name>
</gene>
<feature type="transmembrane region" description="Helical" evidence="1">
    <location>
        <begin position="6"/>
        <end position="30"/>
    </location>
</feature>
<reference evidence="3" key="3">
    <citation type="submission" date="2018-04" db="EMBL/GenBank/DDBJ databases">
        <authorList>
            <person name="Sheh A."/>
            <person name="Shen Z."/>
            <person name="Mannion A.J."/>
            <person name="Fox J.G."/>
        </authorList>
    </citation>
    <scope>NUCLEOTIDE SEQUENCE</scope>
    <source>
        <strain evidence="3">Missouri</strain>
    </source>
</reference>
<keyword evidence="1" id="KW-1133">Transmembrane helix</keyword>
<dbReference type="KEGG" id="hbl:XJ32_06030"/>
<dbReference type="STRING" id="37372.XJ32_06030"/>
<keyword evidence="1" id="KW-0812">Transmembrane</keyword>
<sequence>MYSHLFYIIMWAVCFVLVIPVLIVGVIYVFMSNKPPKKVENTMQIMFNIIKGAQTKAAFTASLEQFKGKYGVLADEKNFDLWIQCIKELANSSHWDTDAIAKFGQELEDKNAAHAKKIAVAIATVLKTKDQKK</sequence>
<evidence type="ECO:0000256" key="1">
    <source>
        <dbReference type="SAM" id="Phobius"/>
    </source>
</evidence>
<dbReference type="Proteomes" id="UP000188298">
    <property type="component" value="Chromosome"/>
</dbReference>
<dbReference type="GeneID" id="60655857"/>
<protein>
    <submittedName>
        <fullName evidence="2">Uncharacterized protein</fullName>
    </submittedName>
</protein>
<keyword evidence="1" id="KW-0472">Membrane</keyword>
<dbReference type="Proteomes" id="UP000029870">
    <property type="component" value="Unassembled WGS sequence"/>
</dbReference>
<accession>A0A1Q2LH93</accession>
<reference evidence="3 4" key="1">
    <citation type="journal article" date="2014" name="Genome Announc.">
        <title>Draft genome sequences of eight enterohepatic helicobacter species isolated from both laboratory and wild rodents.</title>
        <authorList>
            <person name="Sheh A."/>
            <person name="Shen Z."/>
            <person name="Fox J.G."/>
        </authorList>
    </citation>
    <scope>NUCLEOTIDE SEQUENCE [LARGE SCALE GENOMIC DNA]</scope>
    <source>
        <strain evidence="3 4">Missouri</strain>
    </source>
</reference>